<dbReference type="PROSITE" id="PS00583">
    <property type="entry name" value="PFKB_KINASES_1"/>
    <property type="match status" value="1"/>
</dbReference>
<dbReference type="PANTHER" id="PTHR46566:SF2">
    <property type="entry name" value="ATP-DEPENDENT 6-PHOSPHOFRUCTOKINASE ISOZYME 2"/>
    <property type="match status" value="1"/>
</dbReference>
<dbReference type="InterPro" id="IPR011611">
    <property type="entry name" value="PfkB_dom"/>
</dbReference>
<reference evidence="8 9" key="1">
    <citation type="submission" date="2020-10" db="EMBL/GenBank/DDBJ databases">
        <title>Identification of Nocardia species via Next-generation sequencing and recognition of intraspecies genetic diversity.</title>
        <authorList>
            <person name="Li P."/>
            <person name="Li P."/>
            <person name="Lu B."/>
        </authorList>
    </citation>
    <scope>NUCLEOTIDE SEQUENCE [LARGE SCALE GENOMIC DNA]</scope>
    <source>
        <strain evidence="8 9">BJ06-0143</strain>
    </source>
</reference>
<evidence type="ECO:0000256" key="6">
    <source>
        <dbReference type="PIRNR" id="PIRNR000535"/>
    </source>
</evidence>
<name>A0ABS0DAI6_9NOCA</name>
<dbReference type="Proteomes" id="UP000707731">
    <property type="component" value="Unassembled WGS sequence"/>
</dbReference>
<proteinExistence type="inferred from homology"/>
<evidence type="ECO:0000256" key="2">
    <source>
        <dbReference type="ARBA" id="ARBA00022679"/>
    </source>
</evidence>
<keyword evidence="4 8" id="KW-0418">Kinase</keyword>
<comment type="caution">
    <text evidence="8">The sequence shown here is derived from an EMBL/GenBank/DDBJ whole genome shotgun (WGS) entry which is preliminary data.</text>
</comment>
<dbReference type="PIRSF" id="PIRSF000535">
    <property type="entry name" value="1PFK/6PFK/LacC"/>
    <property type="match status" value="1"/>
</dbReference>
<dbReference type="InterPro" id="IPR029056">
    <property type="entry name" value="Ribokinase-like"/>
</dbReference>
<dbReference type="Pfam" id="PF00294">
    <property type="entry name" value="PfkB"/>
    <property type="match status" value="1"/>
</dbReference>
<dbReference type="GO" id="GO:0016301">
    <property type="term" value="F:kinase activity"/>
    <property type="evidence" value="ECO:0007669"/>
    <property type="project" value="UniProtKB-KW"/>
</dbReference>
<evidence type="ECO:0000313" key="9">
    <source>
        <dbReference type="Proteomes" id="UP000707731"/>
    </source>
</evidence>
<evidence type="ECO:0000256" key="5">
    <source>
        <dbReference type="ARBA" id="ARBA00022840"/>
    </source>
</evidence>
<dbReference type="InterPro" id="IPR017583">
    <property type="entry name" value="Tagatose/fructose_Pkinase"/>
</dbReference>
<dbReference type="SUPFAM" id="SSF53613">
    <property type="entry name" value="Ribokinase-like"/>
    <property type="match status" value="1"/>
</dbReference>
<sequence length="328" mass="34282">MPVAESPRVITVTLNPAVDVSLEVHQLAAGGKNRALVRTVQGGGGGINVTRCLARLGVPSVALHTAGRETGARLNRLLSEEGIAHVAVDIANETREAIVLDDTWSGRSYHVVPPGPRLSEAEEAAFVEALTTAAAGYSYLILTGSGTPGLREDFSAVLLRAAQAAGIRTVLDIADAQLRGALREKSFLIRLDRTEAGGLIGRPIETFDDARTANDVVLDTGATDHVITTAGELGAVYSDREHHYEISAPPLTTPARSDACAGDSLVAAVTARLVQGESCAQACAYGVAAAAATVMLPGTDVFDRAAVDRLAPGVDVRRIERLPDVARR</sequence>
<keyword evidence="2 6" id="KW-0808">Transferase</keyword>
<dbReference type="Gene3D" id="3.40.1190.20">
    <property type="match status" value="1"/>
</dbReference>
<keyword evidence="3" id="KW-0547">Nucleotide-binding</keyword>
<dbReference type="EC" id="2.7.1.-" evidence="8"/>
<organism evidence="8 9">
    <name type="scientific">Nocardia higoensis</name>
    <dbReference type="NCBI Taxonomy" id="228599"/>
    <lineage>
        <taxon>Bacteria</taxon>
        <taxon>Bacillati</taxon>
        <taxon>Actinomycetota</taxon>
        <taxon>Actinomycetes</taxon>
        <taxon>Mycobacteriales</taxon>
        <taxon>Nocardiaceae</taxon>
        <taxon>Nocardia</taxon>
    </lineage>
</organism>
<dbReference type="PANTHER" id="PTHR46566">
    <property type="entry name" value="1-PHOSPHOFRUCTOKINASE-RELATED"/>
    <property type="match status" value="1"/>
</dbReference>
<dbReference type="NCBIfam" id="TIGR03168">
    <property type="entry name" value="1-PFK"/>
    <property type="match status" value="1"/>
</dbReference>
<evidence type="ECO:0000256" key="1">
    <source>
        <dbReference type="ARBA" id="ARBA00010688"/>
    </source>
</evidence>
<gene>
    <name evidence="8" type="ORF">IU449_04050</name>
</gene>
<evidence type="ECO:0000259" key="7">
    <source>
        <dbReference type="Pfam" id="PF00294"/>
    </source>
</evidence>
<protein>
    <submittedName>
        <fullName evidence="8">Hexose kinase</fullName>
        <ecNumber evidence="8">2.7.1.-</ecNumber>
    </submittedName>
</protein>
<keyword evidence="9" id="KW-1185">Reference proteome</keyword>
<feature type="domain" description="Carbohydrate kinase PfkB" evidence="7">
    <location>
        <begin position="19"/>
        <end position="299"/>
    </location>
</feature>
<dbReference type="InterPro" id="IPR002173">
    <property type="entry name" value="Carboh/pur_kinase_PfkB_CS"/>
</dbReference>
<dbReference type="EMBL" id="JADLQN010000001">
    <property type="protein sequence ID" value="MBF6353728.1"/>
    <property type="molecule type" value="Genomic_DNA"/>
</dbReference>
<evidence type="ECO:0000313" key="8">
    <source>
        <dbReference type="EMBL" id="MBF6353728.1"/>
    </source>
</evidence>
<accession>A0ABS0DAI6</accession>
<keyword evidence="5" id="KW-0067">ATP-binding</keyword>
<comment type="similarity">
    <text evidence="1">Belongs to the carbohydrate kinase PfkB family.</text>
</comment>
<dbReference type="RefSeq" id="WP_195000597.1">
    <property type="nucleotide sequence ID" value="NZ_JADLQN010000001.1"/>
</dbReference>
<evidence type="ECO:0000256" key="3">
    <source>
        <dbReference type="ARBA" id="ARBA00022741"/>
    </source>
</evidence>
<evidence type="ECO:0000256" key="4">
    <source>
        <dbReference type="ARBA" id="ARBA00022777"/>
    </source>
</evidence>